<evidence type="ECO:0000313" key="3">
    <source>
        <dbReference type="Proteomes" id="UP000247744"/>
    </source>
</evidence>
<sequence>MLTERDRSGRGHRPTVVLRWAAVLLALALIAEGSLALADRLMGGGPARHSDNNSGSQAESSSANGRKTASHSPPGYSPEQTAAHPPLSSPVDYDHDGVDDYTAMVRGAHQEARRRPRYDSSYYQGGYPPNDRGACTDEIWRAFRQAGYDLKAMVDADIASSPGAYAGVISSPDPNIDFRRTNVLGVFLSRHAQRLTNDTSATDQWQQGDIVIFGTSWHIGMASDRRDGRGVPLLLHNMGQRARENDYLGSPGHRPVTGHFRFDASKIRPAVLRPWRG</sequence>
<comment type="caution">
    <text evidence="2">The sequence shown here is derived from an EMBL/GenBank/DDBJ whole genome shotgun (WGS) entry which is preliminary data.</text>
</comment>
<dbReference type="Proteomes" id="UP000247744">
    <property type="component" value="Unassembled WGS sequence"/>
</dbReference>
<feature type="region of interest" description="Disordered" evidence="1">
    <location>
        <begin position="45"/>
        <end position="98"/>
    </location>
</feature>
<evidence type="ECO:0000313" key="2">
    <source>
        <dbReference type="EMBL" id="PXY82732.1"/>
    </source>
</evidence>
<dbReference type="InterPro" id="IPR009706">
    <property type="entry name" value="DUF1287"/>
</dbReference>
<dbReference type="Pfam" id="PF06940">
    <property type="entry name" value="DUF1287"/>
    <property type="match status" value="1"/>
</dbReference>
<dbReference type="OrthoDB" id="114026at2"/>
<dbReference type="EMBL" id="QGLL01000006">
    <property type="protein sequence ID" value="PXY82732.1"/>
    <property type="molecule type" value="Genomic_DNA"/>
</dbReference>
<accession>A0A318M3L3</accession>
<feature type="compositionally biased region" description="Polar residues" evidence="1">
    <location>
        <begin position="52"/>
        <end position="71"/>
    </location>
</feature>
<reference evidence="2 3" key="1">
    <citation type="submission" date="2018-05" db="EMBL/GenBank/DDBJ databases">
        <title>Reference genomes for bee gut microbiota database.</title>
        <authorList>
            <person name="Ellegaard K.M."/>
        </authorList>
    </citation>
    <scope>NUCLEOTIDE SEQUENCE [LARGE SCALE GENOMIC DNA]</scope>
    <source>
        <strain evidence="2 3">ESL0200</strain>
    </source>
</reference>
<organism evidence="2 3">
    <name type="scientific">Bifidobacterium asteroides</name>
    <dbReference type="NCBI Taxonomy" id="1684"/>
    <lineage>
        <taxon>Bacteria</taxon>
        <taxon>Bacillati</taxon>
        <taxon>Actinomycetota</taxon>
        <taxon>Actinomycetes</taxon>
        <taxon>Bifidobacteriales</taxon>
        <taxon>Bifidobacteriaceae</taxon>
        <taxon>Bifidobacterium</taxon>
    </lineage>
</organism>
<proteinExistence type="predicted"/>
<dbReference type="AlphaFoldDB" id="A0A318M3L3"/>
<dbReference type="RefSeq" id="WP_110452003.1">
    <property type="nucleotide sequence ID" value="NZ_QGLL01000006.1"/>
</dbReference>
<gene>
    <name evidence="2" type="ORF">DKK75_03150</name>
</gene>
<protein>
    <submittedName>
        <fullName evidence="2">DUF1287 domain-containing protein</fullName>
    </submittedName>
</protein>
<name>A0A318M3L3_9BIFI</name>
<evidence type="ECO:0000256" key="1">
    <source>
        <dbReference type="SAM" id="MobiDB-lite"/>
    </source>
</evidence>